<proteinExistence type="predicted"/>
<evidence type="ECO:0000256" key="1">
    <source>
        <dbReference type="SAM" id="MobiDB-lite"/>
    </source>
</evidence>
<feature type="compositionally biased region" description="Low complexity" evidence="1">
    <location>
        <begin position="215"/>
        <end position="227"/>
    </location>
</feature>
<evidence type="ECO:0000256" key="2">
    <source>
        <dbReference type="SAM" id="SignalP"/>
    </source>
</evidence>
<evidence type="ECO:0000313" key="4">
    <source>
        <dbReference type="Proteomes" id="UP001142055"/>
    </source>
</evidence>
<feature type="region of interest" description="Disordered" evidence="1">
    <location>
        <begin position="215"/>
        <end position="245"/>
    </location>
</feature>
<comment type="caution">
    <text evidence="3">The sequence shown here is derived from an EMBL/GenBank/DDBJ whole genome shotgun (WGS) entry which is preliminary data.</text>
</comment>
<feature type="chain" id="PRO_5040147093" evidence="2">
    <location>
        <begin position="21"/>
        <end position="245"/>
    </location>
</feature>
<dbReference type="EMBL" id="JAPWDV010000001">
    <property type="protein sequence ID" value="KAJ6221716.1"/>
    <property type="molecule type" value="Genomic_DNA"/>
</dbReference>
<protein>
    <submittedName>
        <fullName evidence="3">Uncharacterized protein</fullName>
    </submittedName>
</protein>
<keyword evidence="2" id="KW-0732">Signal</keyword>
<reference evidence="3" key="1">
    <citation type="submission" date="2022-12" db="EMBL/GenBank/DDBJ databases">
        <title>Genome assemblies of Blomia tropicalis.</title>
        <authorList>
            <person name="Cui Y."/>
        </authorList>
    </citation>
    <scope>NUCLEOTIDE SEQUENCE</scope>
    <source>
        <tissue evidence="3">Adult mites</tissue>
    </source>
</reference>
<keyword evidence="4" id="KW-1185">Reference proteome</keyword>
<organism evidence="3 4">
    <name type="scientific">Blomia tropicalis</name>
    <name type="common">Mite</name>
    <dbReference type="NCBI Taxonomy" id="40697"/>
    <lineage>
        <taxon>Eukaryota</taxon>
        <taxon>Metazoa</taxon>
        <taxon>Ecdysozoa</taxon>
        <taxon>Arthropoda</taxon>
        <taxon>Chelicerata</taxon>
        <taxon>Arachnida</taxon>
        <taxon>Acari</taxon>
        <taxon>Acariformes</taxon>
        <taxon>Sarcoptiformes</taxon>
        <taxon>Astigmata</taxon>
        <taxon>Glycyphagoidea</taxon>
        <taxon>Echimyopodidae</taxon>
        <taxon>Blomia</taxon>
    </lineage>
</organism>
<sequence length="245" mass="28405">MQIIFLLLSIVANRFTHVDGCKELWFNECVDNSDCCSTYCDRPADFKYGVCKPESLKNDIGNKVGCHENDYNLCKVDENCCSGYCDRPESWEHGVCKDSKKRNECRPLYYNECKRNDDCCSQYCDMGPQQNWKFGVCKNQTINFNSNTDENKSCYELWYNGCSKSEQCCSGFCYKGDEQNWQFGVCKWPEEEREKLKLLVKLFAKITNSTGGVMLTDMPTTTTTTDLPETRKPKRLWKNSRGMLQ</sequence>
<dbReference type="AlphaFoldDB" id="A0A9Q0M9A0"/>
<accession>A0A9Q0M9A0</accession>
<gene>
    <name evidence="3" type="ORF">RDWZM_000261</name>
</gene>
<name>A0A9Q0M9A0_BLOTA</name>
<feature type="signal peptide" evidence="2">
    <location>
        <begin position="1"/>
        <end position="20"/>
    </location>
</feature>
<evidence type="ECO:0000313" key="3">
    <source>
        <dbReference type="EMBL" id="KAJ6221716.1"/>
    </source>
</evidence>
<dbReference type="Proteomes" id="UP001142055">
    <property type="component" value="Chromosome 1"/>
</dbReference>